<dbReference type="RefSeq" id="WP_390296692.1">
    <property type="nucleotide sequence ID" value="NZ_JBHSFU010000007.1"/>
</dbReference>
<accession>A0ABV9DJY7</accession>
<dbReference type="InterPro" id="IPR004843">
    <property type="entry name" value="Calcineurin-like_PHP"/>
</dbReference>
<keyword evidence="4" id="KW-1185">Reference proteome</keyword>
<keyword evidence="3" id="KW-0540">Nuclease</keyword>
<dbReference type="InterPro" id="IPR041796">
    <property type="entry name" value="Mre11_N"/>
</dbReference>
<dbReference type="CDD" id="cd00840">
    <property type="entry name" value="MPP_Mre11_N"/>
    <property type="match status" value="1"/>
</dbReference>
<evidence type="ECO:0000313" key="4">
    <source>
        <dbReference type="Proteomes" id="UP001595989"/>
    </source>
</evidence>
<dbReference type="GO" id="GO:0004527">
    <property type="term" value="F:exonuclease activity"/>
    <property type="evidence" value="ECO:0007669"/>
    <property type="project" value="UniProtKB-KW"/>
</dbReference>
<evidence type="ECO:0000313" key="3">
    <source>
        <dbReference type="EMBL" id="MFC4559141.1"/>
    </source>
</evidence>
<reference evidence="4" key="1">
    <citation type="journal article" date="2019" name="Int. J. Syst. Evol. Microbiol.">
        <title>The Global Catalogue of Microorganisms (GCM) 10K type strain sequencing project: providing services to taxonomists for standard genome sequencing and annotation.</title>
        <authorList>
            <consortium name="The Broad Institute Genomics Platform"/>
            <consortium name="The Broad Institute Genome Sequencing Center for Infectious Disease"/>
            <person name="Wu L."/>
            <person name="Ma J."/>
        </authorList>
    </citation>
    <scope>NUCLEOTIDE SEQUENCE [LARGE SCALE GENOMIC DNA]</scope>
    <source>
        <strain evidence="4">CGMCC 4.7426</strain>
    </source>
</reference>
<organism evidence="3 4">
    <name type="scientific">Virgibacillus kekensis</name>
    <dbReference type="NCBI Taxonomy" id="202261"/>
    <lineage>
        <taxon>Bacteria</taxon>
        <taxon>Bacillati</taxon>
        <taxon>Bacillota</taxon>
        <taxon>Bacilli</taxon>
        <taxon>Bacillales</taxon>
        <taxon>Bacillaceae</taxon>
        <taxon>Virgibacillus</taxon>
    </lineage>
</organism>
<keyword evidence="3" id="KW-0269">Exonuclease</keyword>
<keyword evidence="1" id="KW-0378">Hydrolase</keyword>
<dbReference type="SUPFAM" id="SSF56300">
    <property type="entry name" value="Metallo-dependent phosphatases"/>
    <property type="match status" value="1"/>
</dbReference>
<name>A0ABV9DJY7_9BACI</name>
<sequence>MAEQISFIHVADLHLDSPFKGLADLPEDIFRQVTESTFSALDQLVSKAIEKQVDFILIVGDLFDNERQSLKAQVRLRRAFEKLQEYGINVYLSYGNHDFIKGNIHAVTYPDNVFIFPDESVTHFIYEKNENTKAAIYGFSYENRSVTAVKAQEYIRADGEIPYHIASLHGSLHSNTDHDVYAPFHLSDLIGNNFDYWALGHIHQRQILHHNPPVVYPGNTQGRNRKETGEKGCYHVILSNDEPQLEFMPLHAMKFNEVTIDVSACSEVHQLESAINRAINQKENTEPELIQLSLSSENNNLPQWDAAQLVEEIIELVNETNVFRPDWKFIFRFSVERRFAGMEDELRHGEHFVGELIRHADEVSIQPYLKELQHHKQARKYLGTITAEQEENIREKAKQLLINELLKNGGE</sequence>
<dbReference type="Proteomes" id="UP001595989">
    <property type="component" value="Unassembled WGS sequence"/>
</dbReference>
<dbReference type="PANTHER" id="PTHR30337">
    <property type="entry name" value="COMPONENT OF ATP-DEPENDENT DSDNA EXONUCLEASE"/>
    <property type="match status" value="1"/>
</dbReference>
<comment type="caution">
    <text evidence="3">The sequence shown here is derived from an EMBL/GenBank/DDBJ whole genome shotgun (WGS) entry which is preliminary data.</text>
</comment>
<dbReference type="Gene3D" id="3.60.21.10">
    <property type="match status" value="1"/>
</dbReference>
<feature type="domain" description="Calcineurin-like phosphoesterase" evidence="2">
    <location>
        <begin position="6"/>
        <end position="204"/>
    </location>
</feature>
<dbReference type="Pfam" id="PF00149">
    <property type="entry name" value="Metallophos"/>
    <property type="match status" value="1"/>
</dbReference>
<dbReference type="PANTHER" id="PTHR30337:SF7">
    <property type="entry name" value="PHOSPHOESTERASE"/>
    <property type="match status" value="1"/>
</dbReference>
<evidence type="ECO:0000259" key="2">
    <source>
        <dbReference type="Pfam" id="PF00149"/>
    </source>
</evidence>
<proteinExistence type="predicted"/>
<dbReference type="InterPro" id="IPR029052">
    <property type="entry name" value="Metallo-depent_PP-like"/>
</dbReference>
<dbReference type="PIRSF" id="PIRSF033091">
    <property type="entry name" value="Pesterase_YhaO"/>
    <property type="match status" value="1"/>
</dbReference>
<protein>
    <submittedName>
        <fullName evidence="3">Exonuclease SbcCD subunit D</fullName>
    </submittedName>
</protein>
<evidence type="ECO:0000256" key="1">
    <source>
        <dbReference type="ARBA" id="ARBA00022801"/>
    </source>
</evidence>
<dbReference type="InterPro" id="IPR050535">
    <property type="entry name" value="DNA_Repair-Maintenance_Comp"/>
</dbReference>
<gene>
    <name evidence="3" type="ORF">ACFO3D_13160</name>
</gene>
<dbReference type="InterPro" id="IPR014576">
    <property type="entry name" value="Pesterase_YhaO"/>
</dbReference>
<dbReference type="EMBL" id="JBHSFU010000007">
    <property type="protein sequence ID" value="MFC4559141.1"/>
    <property type="molecule type" value="Genomic_DNA"/>
</dbReference>